<keyword evidence="4" id="KW-0805">Transcription regulation</keyword>
<protein>
    <submittedName>
        <fullName evidence="8">Fur family zinc uptake transcriptional regulator</fullName>
    </submittedName>
</protein>
<keyword evidence="3 7" id="KW-0862">Zinc</keyword>
<dbReference type="InterPro" id="IPR002481">
    <property type="entry name" value="FUR"/>
</dbReference>
<evidence type="ECO:0000313" key="8">
    <source>
        <dbReference type="EMBL" id="PWK93012.1"/>
    </source>
</evidence>
<evidence type="ECO:0000256" key="2">
    <source>
        <dbReference type="ARBA" id="ARBA00022491"/>
    </source>
</evidence>
<dbReference type="InterPro" id="IPR036388">
    <property type="entry name" value="WH-like_DNA-bd_sf"/>
</dbReference>
<evidence type="ECO:0000256" key="5">
    <source>
        <dbReference type="ARBA" id="ARBA00023125"/>
    </source>
</evidence>
<dbReference type="GO" id="GO:0045892">
    <property type="term" value="P:negative regulation of DNA-templated transcription"/>
    <property type="evidence" value="ECO:0007669"/>
    <property type="project" value="TreeGrafter"/>
</dbReference>
<sequence length="150" mass="16545">MSVADRMERLVVAPPGADGRGMTPLRREVLQFITGHARPVKAYDLLDALRRRHPGLQPSSVYRALDFLIRQGLVRRLGTLRAYARREAARDEAMVVYICRRCRRTCERDGIELHGVVSAQADRLGFRPHGGPLEVKGLCAACAAVLAASG</sequence>
<feature type="binding site" evidence="7">
    <location>
        <position position="102"/>
    </location>
    <ligand>
        <name>Zn(2+)</name>
        <dbReference type="ChEBI" id="CHEBI:29105"/>
    </ligand>
</feature>
<reference evidence="8 9" key="1">
    <citation type="submission" date="2018-05" db="EMBL/GenBank/DDBJ databases">
        <title>Genomic Encyclopedia of Type Strains, Phase IV (KMG-IV): sequencing the most valuable type-strain genomes for metagenomic binning, comparative biology and taxonomic classification.</title>
        <authorList>
            <person name="Goeker M."/>
        </authorList>
    </citation>
    <scope>NUCLEOTIDE SEQUENCE [LARGE SCALE GENOMIC DNA]</scope>
    <source>
        <strain evidence="8 9">DSM 14263</strain>
    </source>
</reference>
<dbReference type="GO" id="GO:1900376">
    <property type="term" value="P:regulation of secondary metabolite biosynthetic process"/>
    <property type="evidence" value="ECO:0007669"/>
    <property type="project" value="TreeGrafter"/>
</dbReference>
<evidence type="ECO:0000313" key="9">
    <source>
        <dbReference type="Proteomes" id="UP000245812"/>
    </source>
</evidence>
<feature type="binding site" evidence="7">
    <location>
        <position position="99"/>
    </location>
    <ligand>
        <name>Zn(2+)</name>
        <dbReference type="ChEBI" id="CHEBI:29105"/>
    </ligand>
</feature>
<dbReference type="Pfam" id="PF01475">
    <property type="entry name" value="FUR"/>
    <property type="match status" value="1"/>
</dbReference>
<dbReference type="GO" id="GO:0005829">
    <property type="term" value="C:cytosol"/>
    <property type="evidence" value="ECO:0007669"/>
    <property type="project" value="TreeGrafter"/>
</dbReference>
<comment type="caution">
    <text evidence="8">The sequence shown here is derived from an EMBL/GenBank/DDBJ whole genome shotgun (WGS) entry which is preliminary data.</text>
</comment>
<name>A0A316IHM8_9GAMM</name>
<dbReference type="OrthoDB" id="9801127at2"/>
<proteinExistence type="inferred from homology"/>
<keyword evidence="5" id="KW-0238">DNA-binding</keyword>
<keyword evidence="6" id="KW-0804">Transcription</keyword>
<dbReference type="Gene3D" id="1.10.10.10">
    <property type="entry name" value="Winged helix-like DNA-binding domain superfamily/Winged helix DNA-binding domain"/>
    <property type="match status" value="1"/>
</dbReference>
<dbReference type="Gene3D" id="3.30.1490.190">
    <property type="match status" value="1"/>
</dbReference>
<dbReference type="PANTHER" id="PTHR33202">
    <property type="entry name" value="ZINC UPTAKE REGULATION PROTEIN"/>
    <property type="match status" value="1"/>
</dbReference>
<dbReference type="GO" id="GO:0008270">
    <property type="term" value="F:zinc ion binding"/>
    <property type="evidence" value="ECO:0007669"/>
    <property type="project" value="TreeGrafter"/>
</dbReference>
<dbReference type="AlphaFoldDB" id="A0A316IHM8"/>
<dbReference type="SUPFAM" id="SSF46785">
    <property type="entry name" value="Winged helix' DNA-binding domain"/>
    <property type="match status" value="1"/>
</dbReference>
<keyword evidence="7" id="KW-0479">Metal-binding</keyword>
<evidence type="ECO:0000256" key="6">
    <source>
        <dbReference type="ARBA" id="ARBA00023163"/>
    </source>
</evidence>
<feature type="binding site" evidence="7">
    <location>
        <position position="142"/>
    </location>
    <ligand>
        <name>Zn(2+)</name>
        <dbReference type="ChEBI" id="CHEBI:29105"/>
    </ligand>
</feature>
<dbReference type="InterPro" id="IPR036390">
    <property type="entry name" value="WH_DNA-bd_sf"/>
</dbReference>
<dbReference type="GO" id="GO:0000976">
    <property type="term" value="F:transcription cis-regulatory region binding"/>
    <property type="evidence" value="ECO:0007669"/>
    <property type="project" value="TreeGrafter"/>
</dbReference>
<evidence type="ECO:0000256" key="1">
    <source>
        <dbReference type="ARBA" id="ARBA00007957"/>
    </source>
</evidence>
<evidence type="ECO:0000256" key="3">
    <source>
        <dbReference type="ARBA" id="ARBA00022833"/>
    </source>
</evidence>
<evidence type="ECO:0000256" key="7">
    <source>
        <dbReference type="PIRSR" id="PIRSR602481-1"/>
    </source>
</evidence>
<feature type="binding site" evidence="7">
    <location>
        <position position="139"/>
    </location>
    <ligand>
        <name>Zn(2+)</name>
        <dbReference type="ChEBI" id="CHEBI:29105"/>
    </ligand>
</feature>
<dbReference type="InterPro" id="IPR043135">
    <property type="entry name" value="Fur_C"/>
</dbReference>
<evidence type="ECO:0000256" key="4">
    <source>
        <dbReference type="ARBA" id="ARBA00023015"/>
    </source>
</evidence>
<dbReference type="PANTHER" id="PTHR33202:SF6">
    <property type="entry name" value="ZINC UPTAKE REGULATION PROTEIN"/>
    <property type="match status" value="1"/>
</dbReference>
<comment type="similarity">
    <text evidence="1">Belongs to the Fur family.</text>
</comment>
<dbReference type="GO" id="GO:0003700">
    <property type="term" value="F:DNA-binding transcription factor activity"/>
    <property type="evidence" value="ECO:0007669"/>
    <property type="project" value="InterPro"/>
</dbReference>
<dbReference type="EMBL" id="QGHC01000001">
    <property type="protein sequence ID" value="PWK93012.1"/>
    <property type="molecule type" value="Genomic_DNA"/>
</dbReference>
<dbReference type="Proteomes" id="UP000245812">
    <property type="component" value="Unassembled WGS sequence"/>
</dbReference>
<comment type="cofactor">
    <cofactor evidence="7">
        <name>Zn(2+)</name>
        <dbReference type="ChEBI" id="CHEBI:29105"/>
    </cofactor>
    <text evidence="7">Binds 1 zinc ion per subunit.</text>
</comment>
<keyword evidence="2" id="KW-0678">Repressor</keyword>
<dbReference type="RefSeq" id="WP_109722045.1">
    <property type="nucleotide sequence ID" value="NZ_MSZV01000048.1"/>
</dbReference>
<keyword evidence="9" id="KW-1185">Reference proteome</keyword>
<accession>A0A316IHM8</accession>
<organism evidence="8 9">
    <name type="scientific">Fulvimonas soli</name>
    <dbReference type="NCBI Taxonomy" id="155197"/>
    <lineage>
        <taxon>Bacteria</taxon>
        <taxon>Pseudomonadati</taxon>
        <taxon>Pseudomonadota</taxon>
        <taxon>Gammaproteobacteria</taxon>
        <taxon>Lysobacterales</taxon>
        <taxon>Rhodanobacteraceae</taxon>
        <taxon>Fulvimonas</taxon>
    </lineage>
</organism>
<gene>
    <name evidence="8" type="ORF">C7456_101361</name>
</gene>